<dbReference type="Gene3D" id="2.60.120.620">
    <property type="entry name" value="q2cbj1_9rhob like domain"/>
    <property type="match status" value="1"/>
</dbReference>
<dbReference type="Proteomes" id="UP000052943">
    <property type="component" value="Unassembled WGS sequence"/>
</dbReference>
<evidence type="ECO:0000313" key="3">
    <source>
        <dbReference type="Proteomes" id="UP000052943"/>
    </source>
</evidence>
<feature type="compositionally biased region" description="Acidic residues" evidence="1">
    <location>
        <begin position="317"/>
        <end position="327"/>
    </location>
</feature>
<accession>A0A0W8CT31</accession>
<feature type="compositionally biased region" description="Polar residues" evidence="1">
    <location>
        <begin position="292"/>
        <end position="301"/>
    </location>
</feature>
<organism evidence="2 3">
    <name type="scientific">Phytophthora nicotianae</name>
    <name type="common">Potato buckeye rot agent</name>
    <name type="synonym">Phytophthora parasitica</name>
    <dbReference type="NCBI Taxonomy" id="4792"/>
    <lineage>
        <taxon>Eukaryota</taxon>
        <taxon>Sar</taxon>
        <taxon>Stramenopiles</taxon>
        <taxon>Oomycota</taxon>
        <taxon>Peronosporomycetes</taxon>
        <taxon>Peronosporales</taxon>
        <taxon>Peronosporaceae</taxon>
        <taxon>Phytophthora</taxon>
    </lineage>
</organism>
<feature type="region of interest" description="Disordered" evidence="1">
    <location>
        <begin position="279"/>
        <end position="335"/>
    </location>
</feature>
<protein>
    <submittedName>
        <fullName evidence="2">Uncharacterized protein</fullName>
    </submittedName>
</protein>
<dbReference type="OrthoDB" id="90882at2759"/>
<proteinExistence type="predicted"/>
<dbReference type="AlphaFoldDB" id="A0A0W8CT31"/>
<name>A0A0W8CT31_PHYNI</name>
<gene>
    <name evidence="2" type="ORF">AM587_10011230</name>
</gene>
<evidence type="ECO:0000313" key="2">
    <source>
        <dbReference type="EMBL" id="KUF87299.1"/>
    </source>
</evidence>
<dbReference type="EMBL" id="LNFO01002059">
    <property type="protein sequence ID" value="KUF87299.1"/>
    <property type="molecule type" value="Genomic_DNA"/>
</dbReference>
<comment type="caution">
    <text evidence="2">The sequence shown here is derived from an EMBL/GenBank/DDBJ whole genome shotgun (WGS) entry which is preliminary data.</text>
</comment>
<reference evidence="2 3" key="1">
    <citation type="submission" date="2015-11" db="EMBL/GenBank/DDBJ databases">
        <title>Genomes and virulence difference between two physiological races of Phytophthora nicotianae.</title>
        <authorList>
            <person name="Liu H."/>
            <person name="Ma X."/>
            <person name="Yu H."/>
            <person name="Fang D."/>
            <person name="Li Y."/>
            <person name="Wang X."/>
            <person name="Wang W."/>
            <person name="Dong Y."/>
            <person name="Xiao B."/>
        </authorList>
    </citation>
    <scope>NUCLEOTIDE SEQUENCE [LARGE SCALE GENOMIC DNA]</scope>
    <source>
        <strain evidence="3">race 0</strain>
    </source>
</reference>
<dbReference type="SUPFAM" id="SSF51197">
    <property type="entry name" value="Clavaminate synthase-like"/>
    <property type="match status" value="1"/>
</dbReference>
<sequence length="335" mass="37678">MDWKELATFWNEGYVVGRSKLLVDIFDEALHEVRGLAFAPIFGDVFDESGAGDPKRLQTPIRTLGSAMKKVHGAVKAIVTDTEDQWEMKEASWTALKSLPGGDRQGPHKDFPAFETTKALLTKRRIQASVIVALMPRTRFIVFPRRFGSVVDRDDAKELILDKGDILIFRGDLVHAGAAFDDENVRLHCYVLVKGIHQVENTTEAAAFATYMCENCLLVVESRRALSNHLRSCRSRSEEAENEERDERVHCECHGKFFNSMNSYYQHMRRERLKRLREAEQEGKMAEESGTGLRTETSASIDEQEAESSSEGAGSSDEGEEREDESSAYEGSSSD</sequence>
<evidence type="ECO:0000256" key="1">
    <source>
        <dbReference type="SAM" id="MobiDB-lite"/>
    </source>
</evidence>